<organism evidence="1 2">
    <name type="scientific">Acinetobacter tandoii</name>
    <dbReference type="NCBI Taxonomy" id="202954"/>
    <lineage>
        <taxon>Bacteria</taxon>
        <taxon>Pseudomonadati</taxon>
        <taxon>Pseudomonadota</taxon>
        <taxon>Gammaproteobacteria</taxon>
        <taxon>Moraxellales</taxon>
        <taxon>Moraxellaceae</taxon>
        <taxon>Acinetobacter</taxon>
    </lineage>
</organism>
<reference evidence="1 2" key="1">
    <citation type="submission" date="2019-09" db="EMBL/GenBank/DDBJ databases">
        <title>Draft genome sequence of Acinetobacter tandoii W4-4-4 isolated from environmental water sample.</title>
        <authorList>
            <person name="Wee S.K."/>
            <person name="Yan B."/>
            <person name="Mustaffa S.B."/>
            <person name="Yap E.P.H."/>
        </authorList>
    </citation>
    <scope>NUCLEOTIDE SEQUENCE [LARGE SCALE GENOMIC DNA]</scope>
    <source>
        <strain evidence="1 2">W4-4-4</strain>
    </source>
</reference>
<protein>
    <submittedName>
        <fullName evidence="1">Uncharacterized protein</fullName>
    </submittedName>
</protein>
<proteinExistence type="predicted"/>
<evidence type="ECO:0000313" key="2">
    <source>
        <dbReference type="Proteomes" id="UP000325788"/>
    </source>
</evidence>
<dbReference type="Proteomes" id="UP000325788">
    <property type="component" value="Unassembled WGS sequence"/>
</dbReference>
<dbReference type="AlphaFoldDB" id="A0A5N4W5I2"/>
<evidence type="ECO:0000313" key="1">
    <source>
        <dbReference type="EMBL" id="KAB1852264.1"/>
    </source>
</evidence>
<gene>
    <name evidence="1" type="ORF">F4W09_14790</name>
</gene>
<comment type="caution">
    <text evidence="1">The sequence shown here is derived from an EMBL/GenBank/DDBJ whole genome shotgun (WGS) entry which is preliminary data.</text>
</comment>
<name>A0A5N4W5I2_9GAMM</name>
<dbReference type="EMBL" id="VXLD01000014">
    <property type="protein sequence ID" value="KAB1852264.1"/>
    <property type="molecule type" value="Genomic_DNA"/>
</dbReference>
<sequence>MTIVEFRADLYKTYIASGMQDHVLIQEYINIAEAFVFHEKKFTKSEWEQLTRKLAENPN</sequence>
<accession>A0A5N4W5I2</accession>
<dbReference type="RefSeq" id="WP_151505209.1">
    <property type="nucleotide sequence ID" value="NZ_VXLD01000014.1"/>
</dbReference>